<dbReference type="OrthoDB" id="396512at2"/>
<dbReference type="PANTHER" id="PTHR22916:SF3">
    <property type="entry name" value="UDP-GLCNAC:BETAGAL BETA-1,3-N-ACETYLGLUCOSAMINYLTRANSFERASE-LIKE PROTEIN 1"/>
    <property type="match status" value="1"/>
</dbReference>
<gene>
    <name evidence="2" type="ORF">IP97_00443</name>
</gene>
<accession>A0A562KNL2</accession>
<protein>
    <recommendedName>
        <fullName evidence="1">Glycosyltransferase 2-like domain-containing protein</fullName>
    </recommendedName>
</protein>
<dbReference type="RefSeq" id="WP_133610030.1">
    <property type="nucleotide sequence ID" value="NZ_SNZC01000003.1"/>
</dbReference>
<dbReference type="EMBL" id="VLKM01000002">
    <property type="protein sequence ID" value="TWH97018.1"/>
    <property type="molecule type" value="Genomic_DNA"/>
</dbReference>
<dbReference type="Pfam" id="PF00535">
    <property type="entry name" value="Glycos_transf_2"/>
    <property type="match status" value="1"/>
</dbReference>
<reference evidence="2 3" key="1">
    <citation type="journal article" date="2015" name="Stand. Genomic Sci.">
        <title>Genomic Encyclopedia of Bacterial and Archaeal Type Strains, Phase III: the genomes of soil and plant-associated and newly described type strains.</title>
        <authorList>
            <person name="Whitman W.B."/>
            <person name="Woyke T."/>
            <person name="Klenk H.P."/>
            <person name="Zhou Y."/>
            <person name="Lilburn T.G."/>
            <person name="Beck B.J."/>
            <person name="De Vos P."/>
            <person name="Vandamme P."/>
            <person name="Eisen J.A."/>
            <person name="Garrity G."/>
            <person name="Hugenholtz P."/>
            <person name="Kyrpides N.C."/>
        </authorList>
    </citation>
    <scope>NUCLEOTIDE SEQUENCE [LARGE SCALE GENOMIC DNA]</scope>
    <source>
        <strain evidence="2 3">CGMCC 1.6844</strain>
    </source>
</reference>
<evidence type="ECO:0000259" key="1">
    <source>
        <dbReference type="Pfam" id="PF00535"/>
    </source>
</evidence>
<dbReference type="InterPro" id="IPR001173">
    <property type="entry name" value="Glyco_trans_2-like"/>
</dbReference>
<sequence>MQNFPLVSVICLSYNHEAYVVEALNSVINQTYPNIELLIADDCSSDNSIGVIKDWVKNHPEVHFSSNEKNLGNTKTFNQLAKIAKGEFIIDLAADDLLVPNCIEKQVTTFQNSKYKNLGIVYGNLIEIDKNGNFLNNYYKEEDRPESGDIYKMVIGRTTKICSVSSMIKKSVLEKLGYYDEDLAYEDLDLWIRTSRDFEFEYIPEILAKKRIVSDSLSSHFLIENNLRAKKLNESTLKILVKAYHLNKTKDEHKALLGRIRFEMYKFIKAKHFKLLFKLFLLEIKVRLKSI</sequence>
<evidence type="ECO:0000313" key="2">
    <source>
        <dbReference type="EMBL" id="TWH97018.1"/>
    </source>
</evidence>
<proteinExistence type="predicted"/>
<name>A0A562KNL2_9FLAO</name>
<dbReference type="Proteomes" id="UP000315312">
    <property type="component" value="Unassembled WGS sequence"/>
</dbReference>
<feature type="domain" description="Glycosyltransferase 2-like" evidence="1">
    <location>
        <begin position="8"/>
        <end position="176"/>
    </location>
</feature>
<dbReference type="AlphaFoldDB" id="A0A562KNL2"/>
<dbReference type="PANTHER" id="PTHR22916">
    <property type="entry name" value="GLYCOSYLTRANSFERASE"/>
    <property type="match status" value="1"/>
</dbReference>
<dbReference type="SUPFAM" id="SSF53448">
    <property type="entry name" value="Nucleotide-diphospho-sugar transferases"/>
    <property type="match status" value="1"/>
</dbReference>
<comment type="caution">
    <text evidence="2">The sequence shown here is derived from an EMBL/GenBank/DDBJ whole genome shotgun (WGS) entry which is preliminary data.</text>
</comment>
<dbReference type="GO" id="GO:0016758">
    <property type="term" value="F:hexosyltransferase activity"/>
    <property type="evidence" value="ECO:0007669"/>
    <property type="project" value="UniProtKB-ARBA"/>
</dbReference>
<evidence type="ECO:0000313" key="3">
    <source>
        <dbReference type="Proteomes" id="UP000315312"/>
    </source>
</evidence>
<dbReference type="Gene3D" id="3.90.550.10">
    <property type="entry name" value="Spore Coat Polysaccharide Biosynthesis Protein SpsA, Chain A"/>
    <property type="match status" value="1"/>
</dbReference>
<dbReference type="InterPro" id="IPR029044">
    <property type="entry name" value="Nucleotide-diphossugar_trans"/>
</dbReference>
<organism evidence="2 3">
    <name type="scientific">Flavobacterium cheniae</name>
    <dbReference type="NCBI Taxonomy" id="295428"/>
    <lineage>
        <taxon>Bacteria</taxon>
        <taxon>Pseudomonadati</taxon>
        <taxon>Bacteroidota</taxon>
        <taxon>Flavobacteriia</taxon>
        <taxon>Flavobacteriales</taxon>
        <taxon>Flavobacteriaceae</taxon>
        <taxon>Flavobacterium</taxon>
    </lineage>
</organism>
<keyword evidence="3" id="KW-1185">Reference proteome</keyword>